<dbReference type="EMBL" id="JABBWK010000224">
    <property type="protein sequence ID" value="KAG1886956.1"/>
    <property type="molecule type" value="Genomic_DNA"/>
</dbReference>
<sequence length="514" mass="59669">MDGYIPILNPEQITPERDRHSQREHDRLNRLQMTSPTRRNRRRAAHDNQDRPLPPAPQPNFMPANVPQAGPVPRPFAWQPPPHFPYEPLPVGQYPGLPRNAIAHVQRAHHVPPIDYNARLNERVNAAQNDRRRQRAHRRRQDRDEIRQQVQEVLMAAGMQPPQAPHIPDDEPVQPAPPAPPVYGAVHYEGAVGPHNIDNPLRYFACDPAPPLHAPLEPDHDQFNVQFRHHFQEQQMENERIRNDLLQRQAEEAFRQQQIQLQLQQWEAEQQQIQLQLQQQEAERADRQTQDIQRAGQQVEEEQHRQEQRDHEQQERLEEALREYDNPASQQQHEDDEERRRTQEQERRRQRDAEDDENINQAPVRNIPIPDGARPYTEPIDRHTLGPLNVECPNCHAMHFACERLTKSSARNPRFGTCCLEGKVDLPPFPAWPHELQQAYGDRTFVSKIRQYNSALAFTSVGVTIEDRALQGSGPNAFRIHSSLHHLMGSLIAPEGTRPSYAQIYIYDPEDATS</sequence>
<dbReference type="EMBL" id="JABBWK010000193">
    <property type="protein sequence ID" value="KAG1887890.1"/>
    <property type="molecule type" value="Genomic_DNA"/>
</dbReference>
<feature type="region of interest" description="Disordered" evidence="1">
    <location>
        <begin position="286"/>
        <end position="379"/>
    </location>
</feature>
<dbReference type="Proteomes" id="UP001195769">
    <property type="component" value="Unassembled WGS sequence"/>
</dbReference>
<comment type="caution">
    <text evidence="2">The sequence shown here is derived from an EMBL/GenBank/DDBJ whole genome shotgun (WGS) entry which is preliminary data.</text>
</comment>
<dbReference type="PANTHER" id="PTHR45786:SF74">
    <property type="entry name" value="ATP-DEPENDENT DNA HELICASE"/>
    <property type="match status" value="1"/>
</dbReference>
<feature type="compositionally biased region" description="Basic and acidic residues" evidence="1">
    <location>
        <begin position="14"/>
        <end position="29"/>
    </location>
</feature>
<feature type="region of interest" description="Disordered" evidence="1">
    <location>
        <begin position="125"/>
        <end position="145"/>
    </location>
</feature>
<protein>
    <submittedName>
        <fullName evidence="2">Uncharacterized protein</fullName>
    </submittedName>
</protein>
<organism evidence="2 4">
    <name type="scientific">Suillus fuscotomentosus</name>
    <dbReference type="NCBI Taxonomy" id="1912939"/>
    <lineage>
        <taxon>Eukaryota</taxon>
        <taxon>Fungi</taxon>
        <taxon>Dikarya</taxon>
        <taxon>Basidiomycota</taxon>
        <taxon>Agaricomycotina</taxon>
        <taxon>Agaricomycetes</taxon>
        <taxon>Agaricomycetidae</taxon>
        <taxon>Boletales</taxon>
        <taxon>Suillineae</taxon>
        <taxon>Suillaceae</taxon>
        <taxon>Suillus</taxon>
    </lineage>
</organism>
<dbReference type="PANTHER" id="PTHR45786">
    <property type="entry name" value="DNA BINDING PROTEIN-LIKE"/>
    <property type="match status" value="1"/>
</dbReference>
<feature type="compositionally biased region" description="Basic and acidic residues" evidence="1">
    <location>
        <begin position="301"/>
        <end position="325"/>
    </location>
</feature>
<dbReference type="AlphaFoldDB" id="A0AAD4HCL6"/>
<reference evidence="2" key="1">
    <citation type="journal article" date="2020" name="New Phytol.">
        <title>Comparative genomics reveals dynamic genome evolution in host specialist ectomycorrhizal fungi.</title>
        <authorList>
            <person name="Lofgren L.A."/>
            <person name="Nguyen N.H."/>
            <person name="Vilgalys R."/>
            <person name="Ruytinx J."/>
            <person name="Liao H.L."/>
            <person name="Branco S."/>
            <person name="Kuo A."/>
            <person name="LaButti K."/>
            <person name="Lipzen A."/>
            <person name="Andreopoulos W."/>
            <person name="Pangilinan J."/>
            <person name="Riley R."/>
            <person name="Hundley H."/>
            <person name="Na H."/>
            <person name="Barry K."/>
            <person name="Grigoriev I.V."/>
            <person name="Stajich J.E."/>
            <person name="Kennedy P.G."/>
        </authorList>
    </citation>
    <scope>NUCLEOTIDE SEQUENCE</scope>
    <source>
        <strain evidence="2">FC203</strain>
    </source>
</reference>
<proteinExistence type="predicted"/>
<gene>
    <name evidence="3" type="ORF">F5891DRAFT_1199545</name>
    <name evidence="2" type="ORF">F5891DRAFT_1200198</name>
</gene>
<feature type="region of interest" description="Disordered" evidence="1">
    <location>
        <begin position="1"/>
        <end position="84"/>
    </location>
</feature>
<evidence type="ECO:0000313" key="3">
    <source>
        <dbReference type="EMBL" id="KAG1887890.1"/>
    </source>
</evidence>
<evidence type="ECO:0000256" key="1">
    <source>
        <dbReference type="SAM" id="MobiDB-lite"/>
    </source>
</evidence>
<feature type="compositionally biased region" description="Basic and acidic residues" evidence="1">
    <location>
        <begin position="338"/>
        <end position="352"/>
    </location>
</feature>
<accession>A0AAD4HCL6</accession>
<evidence type="ECO:0000313" key="2">
    <source>
        <dbReference type="EMBL" id="KAG1886956.1"/>
    </source>
</evidence>
<feature type="compositionally biased region" description="Pro residues" evidence="1">
    <location>
        <begin position="70"/>
        <end position="84"/>
    </location>
</feature>
<evidence type="ECO:0000313" key="4">
    <source>
        <dbReference type="Proteomes" id="UP001195769"/>
    </source>
</evidence>
<name>A0AAD4HCL6_9AGAM</name>
<dbReference type="GeneID" id="64663070"/>
<dbReference type="RefSeq" id="XP_041216966.1">
    <property type="nucleotide sequence ID" value="XM_041368772.1"/>
</dbReference>
<keyword evidence="4" id="KW-1185">Reference proteome</keyword>